<keyword evidence="3" id="KW-0963">Cytoplasm</keyword>
<evidence type="ECO:0000256" key="6">
    <source>
        <dbReference type="ARBA" id="ARBA00023212"/>
    </source>
</evidence>
<comment type="subcellular location">
    <subcellularLocation>
        <location evidence="1">Cytoplasm</location>
        <location evidence="1">Cytoskeleton</location>
    </subcellularLocation>
</comment>
<comment type="similarity">
    <text evidence="2">Belongs to the TACC family.</text>
</comment>
<evidence type="ECO:0000256" key="3">
    <source>
        <dbReference type="ARBA" id="ARBA00022490"/>
    </source>
</evidence>
<dbReference type="GO" id="GO:0005737">
    <property type="term" value="C:cytoplasm"/>
    <property type="evidence" value="ECO:0007669"/>
    <property type="project" value="TreeGrafter"/>
</dbReference>
<keyword evidence="10" id="KW-1185">Reference proteome</keyword>
<dbReference type="PANTHER" id="PTHR13924:SF10">
    <property type="entry name" value="TRANSFORMING ACIDIC COILED-COIL PROTEIN, ISOFORM K"/>
    <property type="match status" value="1"/>
</dbReference>
<dbReference type="AlphaFoldDB" id="A0AAN7PMP3"/>
<evidence type="ECO:0000256" key="2">
    <source>
        <dbReference type="ARBA" id="ARBA00009423"/>
    </source>
</evidence>
<evidence type="ECO:0000256" key="4">
    <source>
        <dbReference type="ARBA" id="ARBA00022553"/>
    </source>
</evidence>
<dbReference type="InterPro" id="IPR007707">
    <property type="entry name" value="TACC_C"/>
</dbReference>
<evidence type="ECO:0000256" key="7">
    <source>
        <dbReference type="SAM" id="Coils"/>
    </source>
</evidence>
<comment type="caution">
    <text evidence="9">The sequence shown here is derived from an EMBL/GenBank/DDBJ whole genome shotgun (WGS) entry which is preliminary data.</text>
</comment>
<dbReference type="Pfam" id="PF05010">
    <property type="entry name" value="TACC_C"/>
    <property type="match status" value="1"/>
</dbReference>
<feature type="coiled-coil region" evidence="7">
    <location>
        <begin position="209"/>
        <end position="441"/>
    </location>
</feature>
<gene>
    <name evidence="9" type="ORF">RN001_015988</name>
</gene>
<dbReference type="GO" id="GO:0007052">
    <property type="term" value="P:mitotic spindle organization"/>
    <property type="evidence" value="ECO:0007669"/>
    <property type="project" value="InterPro"/>
</dbReference>
<evidence type="ECO:0000256" key="1">
    <source>
        <dbReference type="ARBA" id="ARBA00004245"/>
    </source>
</evidence>
<evidence type="ECO:0000256" key="5">
    <source>
        <dbReference type="ARBA" id="ARBA00023054"/>
    </source>
</evidence>
<sequence>MRHCFLILHVLKDEEIIGEKDSIHELNFTEKSDSCSENVGSNLTFNLHTDTVDTIYFNSHPSLSNSIECSKIIDIDGSIHYINSENQVEENIRDQDISAGDTTQNLGATVTLQPDSDINSVNSDVESDIKNSNSDFDIDKHKSTESEIPISINETADLFTDNLAKLRENSDIQFISVNCNDTSDTKITKEELSSSARTSINENQGFKTMAELNDKCINLEEELTDLKLQLNASQQVRASLELQLTQKEEVIIKSQTEALRKHQSYKQEIKQLKDKLEEKNAEEDNTPLKELQETNKSLKLREAKLKIMDEFEKTIATQVSELQKLNEEHTVVKRHLATLELAFSDVLQKYDRSKKIIEGFKCNEEALRQSLAASEDNIMKSEQKYESLKAHAKAQIEKCNQEILLMREQYDSEIHKLTAIVKRLEIKNASLTDSLDQKNKECSALAALCDEVTGKV</sequence>
<feature type="domain" description="Transforming acidic coiled-coil-containing protein C-terminal" evidence="8">
    <location>
        <begin position="279"/>
        <end position="452"/>
    </location>
</feature>
<accession>A0AAN7PMP3</accession>
<dbReference type="Gene3D" id="1.20.5.1700">
    <property type="match status" value="1"/>
</dbReference>
<keyword evidence="4" id="KW-0597">Phosphoprotein</keyword>
<dbReference type="InterPro" id="IPR039915">
    <property type="entry name" value="TACC"/>
</dbReference>
<dbReference type="Proteomes" id="UP001353858">
    <property type="component" value="Unassembled WGS sequence"/>
</dbReference>
<name>A0AAN7PMP3_9COLE</name>
<evidence type="ECO:0000313" key="9">
    <source>
        <dbReference type="EMBL" id="KAK4871864.1"/>
    </source>
</evidence>
<keyword evidence="5 7" id="KW-0175">Coiled coil</keyword>
<evidence type="ECO:0000313" key="10">
    <source>
        <dbReference type="Proteomes" id="UP001353858"/>
    </source>
</evidence>
<dbReference type="PANTHER" id="PTHR13924">
    <property type="entry name" value="TRANSFORMING ACIDIC COILED-COIL CONTAINING PROTEIN 1/2"/>
    <property type="match status" value="1"/>
</dbReference>
<evidence type="ECO:0000259" key="8">
    <source>
        <dbReference type="Pfam" id="PF05010"/>
    </source>
</evidence>
<dbReference type="EMBL" id="JARPUR010000008">
    <property type="protein sequence ID" value="KAK4871864.1"/>
    <property type="molecule type" value="Genomic_DNA"/>
</dbReference>
<reference evidence="10" key="1">
    <citation type="submission" date="2023-01" db="EMBL/GenBank/DDBJ databases">
        <title>Key to firefly adult light organ development and bioluminescence: homeobox transcription factors regulate luciferase expression and transportation to peroxisome.</title>
        <authorList>
            <person name="Fu X."/>
        </authorList>
    </citation>
    <scope>NUCLEOTIDE SEQUENCE [LARGE SCALE GENOMIC DNA]</scope>
</reference>
<organism evidence="9 10">
    <name type="scientific">Aquatica leii</name>
    <dbReference type="NCBI Taxonomy" id="1421715"/>
    <lineage>
        <taxon>Eukaryota</taxon>
        <taxon>Metazoa</taxon>
        <taxon>Ecdysozoa</taxon>
        <taxon>Arthropoda</taxon>
        <taxon>Hexapoda</taxon>
        <taxon>Insecta</taxon>
        <taxon>Pterygota</taxon>
        <taxon>Neoptera</taxon>
        <taxon>Endopterygota</taxon>
        <taxon>Coleoptera</taxon>
        <taxon>Polyphaga</taxon>
        <taxon>Elateriformia</taxon>
        <taxon>Elateroidea</taxon>
        <taxon>Lampyridae</taxon>
        <taxon>Luciolinae</taxon>
        <taxon>Aquatica</taxon>
    </lineage>
</organism>
<protein>
    <recommendedName>
        <fullName evidence="8">Transforming acidic coiled-coil-containing protein C-terminal domain-containing protein</fullName>
    </recommendedName>
</protein>
<dbReference type="GO" id="GO:0005856">
    <property type="term" value="C:cytoskeleton"/>
    <property type="evidence" value="ECO:0007669"/>
    <property type="project" value="UniProtKB-SubCell"/>
</dbReference>
<keyword evidence="6" id="KW-0206">Cytoskeleton</keyword>
<proteinExistence type="inferred from homology"/>